<reference evidence="1" key="2">
    <citation type="submission" date="2025-03" db="EMBL/GenBank/DDBJ databases">
        <authorList>
            <consortium name="ELIXIR-Norway"/>
            <consortium name="Elixir Norway"/>
        </authorList>
    </citation>
    <scope>NUCLEOTIDE SEQUENCE</scope>
</reference>
<accession>A0AC59Z8X5</accession>
<sequence>MFLLTPLPLLMLKLSSNFRVRLKSIPLPVLLPKLTAFSPHLVDKSLPSHFPPPCLAQGCAWKLKPRQACLAGAKAEEETQPPPETLPETRPEECSGSPSPVLWLPTAAASRRRTQSLGNAGRRRKGRGGPEQTGGPPAQAPHWEPHSSQWWSPSYAVAEALSPCCTSEKVSQLEASL</sequence>
<name>A0AC59Z8X5_RANTA</name>
<reference evidence="1" key="1">
    <citation type="submission" date="2023-05" db="EMBL/GenBank/DDBJ databases">
        <authorList>
            <consortium name="ELIXIR-Norway"/>
        </authorList>
    </citation>
    <scope>NUCLEOTIDE SEQUENCE</scope>
</reference>
<organism evidence="1 2">
    <name type="scientific">Rangifer tarandus platyrhynchus</name>
    <name type="common">Svalbard reindeer</name>
    <dbReference type="NCBI Taxonomy" id="3082113"/>
    <lineage>
        <taxon>Eukaryota</taxon>
        <taxon>Metazoa</taxon>
        <taxon>Chordata</taxon>
        <taxon>Craniata</taxon>
        <taxon>Vertebrata</taxon>
        <taxon>Euteleostomi</taxon>
        <taxon>Mammalia</taxon>
        <taxon>Eutheria</taxon>
        <taxon>Laurasiatheria</taxon>
        <taxon>Artiodactyla</taxon>
        <taxon>Ruminantia</taxon>
        <taxon>Pecora</taxon>
        <taxon>Cervidae</taxon>
        <taxon>Odocoileinae</taxon>
        <taxon>Rangifer</taxon>
    </lineage>
</organism>
<evidence type="ECO:0000313" key="1">
    <source>
        <dbReference type="EMBL" id="CAN0308966.1"/>
    </source>
</evidence>
<protein>
    <submittedName>
        <fullName evidence="1">Uncharacterized protein</fullName>
    </submittedName>
</protein>
<gene>
    <name evidence="1" type="ORF">MRATA1EN22A_LOCUS15376</name>
</gene>
<proteinExistence type="predicted"/>
<dbReference type="Proteomes" id="UP001162501">
    <property type="component" value="Chromosome 25"/>
</dbReference>
<evidence type="ECO:0000313" key="2">
    <source>
        <dbReference type="Proteomes" id="UP001162501"/>
    </source>
</evidence>
<dbReference type="EMBL" id="OX596109">
    <property type="protein sequence ID" value="CAN0308966.1"/>
    <property type="molecule type" value="Genomic_DNA"/>
</dbReference>